<evidence type="ECO:0000256" key="4">
    <source>
        <dbReference type="ARBA" id="ARBA00023125"/>
    </source>
</evidence>
<dbReference type="InterPro" id="IPR052360">
    <property type="entry name" value="Transcr_Regulatory_Proteins"/>
</dbReference>
<dbReference type="CDD" id="cd00067">
    <property type="entry name" value="GAL4"/>
    <property type="match status" value="1"/>
</dbReference>
<dbReference type="InterPro" id="IPR001138">
    <property type="entry name" value="Zn2Cys6_DnaBD"/>
</dbReference>
<feature type="compositionally biased region" description="Polar residues" evidence="7">
    <location>
        <begin position="41"/>
        <end position="51"/>
    </location>
</feature>
<dbReference type="GO" id="GO:0000981">
    <property type="term" value="F:DNA-binding transcription factor activity, RNA polymerase II-specific"/>
    <property type="evidence" value="ECO:0007669"/>
    <property type="project" value="InterPro"/>
</dbReference>
<evidence type="ECO:0000313" key="10">
    <source>
        <dbReference type="Proteomes" id="UP000094455"/>
    </source>
</evidence>
<protein>
    <recommendedName>
        <fullName evidence="8">Zn(2)-C6 fungal-type domain-containing protein</fullName>
    </recommendedName>
</protein>
<feature type="compositionally biased region" description="Basic and acidic residues" evidence="7">
    <location>
        <begin position="346"/>
        <end position="357"/>
    </location>
</feature>
<dbReference type="SUPFAM" id="SSF57701">
    <property type="entry name" value="Zn2/Cys6 DNA-binding domain"/>
    <property type="match status" value="1"/>
</dbReference>
<feature type="domain" description="Zn(2)-C6 fungal-type" evidence="8">
    <location>
        <begin position="369"/>
        <end position="399"/>
    </location>
</feature>
<evidence type="ECO:0000259" key="8">
    <source>
        <dbReference type="PROSITE" id="PS50048"/>
    </source>
</evidence>
<accession>A0A1E3NF38</accession>
<dbReference type="InterPro" id="IPR036864">
    <property type="entry name" value="Zn2-C6_fun-type_DNA-bd_sf"/>
</dbReference>
<dbReference type="Gene3D" id="4.10.240.10">
    <property type="entry name" value="Zn(2)-C6 fungal-type DNA-binding domain"/>
    <property type="match status" value="1"/>
</dbReference>
<evidence type="ECO:0000313" key="9">
    <source>
        <dbReference type="EMBL" id="ODQ44757.1"/>
    </source>
</evidence>
<proteinExistence type="predicted"/>
<sequence length="442" mass="48193">MASLYRHTSYGSQENTANNSQNNNNNNNNNNSNSNSNSNSTAFSTGNSMADMNQNYHNYPNMNMPPAPLPNMNMNMSMSKVPSMGGMNSMNSMNSMNNRSMGVMGVPMGYSNQGYPVSGGMNLGTGVGVGVGIPVSAANYTRQHFPPSNNVGLASQLSYGEKDGFDSRIPSGGITSNTQTKSPLSPQLYQQNNTNRSSGYNSNGITIGVSKGSVAYPPTPQTLHSQQGQYPLTPPAYDNQIGGAGVNYRETSRLRGLADEDSEGYGDHVSGSSNTGDESRELYYEMSSKTYVPKTREEGREGLRTGALVKVDAEHENGDSSGSRKKKLTGSGNESDDDDDSDGRDDESRNPEKREASGNRSRNKRSRGGCLTCRQRKKRCCESKPVCSECRRLNIKCRWPVPGSERKNKSKNQPHMSHDEVYHEVYGVIKVLRGVVDYKIEP</sequence>
<dbReference type="GO" id="GO:0008270">
    <property type="term" value="F:zinc ion binding"/>
    <property type="evidence" value="ECO:0007669"/>
    <property type="project" value="InterPro"/>
</dbReference>
<gene>
    <name evidence="9" type="ORF">PICMEDRAFT_13420</name>
</gene>
<keyword evidence="6" id="KW-0539">Nucleus</keyword>
<organism evidence="9 10">
    <name type="scientific">Pichia membranifaciens NRRL Y-2026</name>
    <dbReference type="NCBI Taxonomy" id="763406"/>
    <lineage>
        <taxon>Eukaryota</taxon>
        <taxon>Fungi</taxon>
        <taxon>Dikarya</taxon>
        <taxon>Ascomycota</taxon>
        <taxon>Saccharomycotina</taxon>
        <taxon>Pichiomycetes</taxon>
        <taxon>Pichiales</taxon>
        <taxon>Pichiaceae</taxon>
        <taxon>Pichia</taxon>
    </lineage>
</organism>
<evidence type="ECO:0000256" key="2">
    <source>
        <dbReference type="ARBA" id="ARBA00022833"/>
    </source>
</evidence>
<feature type="compositionally biased region" description="Low complexity" evidence="7">
    <location>
        <begin position="18"/>
        <end position="40"/>
    </location>
</feature>
<feature type="compositionally biased region" description="Polar residues" evidence="7">
    <location>
        <begin position="221"/>
        <end position="230"/>
    </location>
</feature>
<evidence type="ECO:0000256" key="1">
    <source>
        <dbReference type="ARBA" id="ARBA00022723"/>
    </source>
</evidence>
<keyword evidence="5" id="KW-0804">Transcription</keyword>
<keyword evidence="10" id="KW-1185">Reference proteome</keyword>
<dbReference type="PANTHER" id="PTHR36206:SF12">
    <property type="entry name" value="ASPERCRYPTIN BIOSYNTHESIS CLUSTER-SPECIFIC TRANSCRIPTION REGULATOR ATNN-RELATED"/>
    <property type="match status" value="1"/>
</dbReference>
<dbReference type="RefSeq" id="XP_019015870.1">
    <property type="nucleotide sequence ID" value="XM_019160056.1"/>
</dbReference>
<feature type="region of interest" description="Disordered" evidence="7">
    <location>
        <begin position="162"/>
        <end position="244"/>
    </location>
</feature>
<keyword evidence="4" id="KW-0238">DNA-binding</keyword>
<dbReference type="Proteomes" id="UP000094455">
    <property type="component" value="Unassembled WGS sequence"/>
</dbReference>
<dbReference type="GeneID" id="30176743"/>
<keyword evidence="1" id="KW-0479">Metal-binding</keyword>
<dbReference type="EMBL" id="KV454006">
    <property type="protein sequence ID" value="ODQ44757.1"/>
    <property type="molecule type" value="Genomic_DNA"/>
</dbReference>
<feature type="region of interest" description="Disordered" evidence="7">
    <location>
        <begin position="258"/>
        <end position="368"/>
    </location>
</feature>
<feature type="compositionally biased region" description="Basic and acidic residues" evidence="7">
    <location>
        <begin position="294"/>
        <end position="303"/>
    </location>
</feature>
<dbReference type="PROSITE" id="PS00463">
    <property type="entry name" value="ZN2_CY6_FUNGAL_1"/>
    <property type="match status" value="1"/>
</dbReference>
<feature type="compositionally biased region" description="Low complexity" evidence="7">
    <location>
        <begin position="52"/>
        <end position="62"/>
    </location>
</feature>
<evidence type="ECO:0000256" key="3">
    <source>
        <dbReference type="ARBA" id="ARBA00023015"/>
    </source>
</evidence>
<dbReference type="OrthoDB" id="5418899at2759"/>
<feature type="compositionally biased region" description="Polar residues" evidence="7">
    <location>
        <begin position="173"/>
        <end position="205"/>
    </location>
</feature>
<dbReference type="SMART" id="SM00066">
    <property type="entry name" value="GAL4"/>
    <property type="match status" value="1"/>
</dbReference>
<dbReference type="PROSITE" id="PS50048">
    <property type="entry name" value="ZN2_CY6_FUNGAL_2"/>
    <property type="match status" value="1"/>
</dbReference>
<name>A0A1E3NF38_9ASCO</name>
<dbReference type="Pfam" id="PF00172">
    <property type="entry name" value="Zn_clus"/>
    <property type="match status" value="1"/>
</dbReference>
<evidence type="ECO:0000256" key="6">
    <source>
        <dbReference type="ARBA" id="ARBA00023242"/>
    </source>
</evidence>
<evidence type="ECO:0000256" key="7">
    <source>
        <dbReference type="SAM" id="MobiDB-lite"/>
    </source>
</evidence>
<feature type="compositionally biased region" description="Acidic residues" evidence="7">
    <location>
        <begin position="334"/>
        <end position="345"/>
    </location>
</feature>
<keyword evidence="2" id="KW-0862">Zinc</keyword>
<dbReference type="GO" id="GO:0003677">
    <property type="term" value="F:DNA binding"/>
    <property type="evidence" value="ECO:0007669"/>
    <property type="project" value="UniProtKB-KW"/>
</dbReference>
<dbReference type="STRING" id="763406.A0A1E3NF38"/>
<feature type="region of interest" description="Disordered" evidence="7">
    <location>
        <begin position="1"/>
        <end position="64"/>
    </location>
</feature>
<evidence type="ECO:0000256" key="5">
    <source>
        <dbReference type="ARBA" id="ARBA00023163"/>
    </source>
</evidence>
<keyword evidence="3" id="KW-0805">Transcription regulation</keyword>
<reference evidence="9 10" key="1">
    <citation type="journal article" date="2016" name="Proc. Natl. Acad. Sci. U.S.A.">
        <title>Comparative genomics of biotechnologically important yeasts.</title>
        <authorList>
            <person name="Riley R."/>
            <person name="Haridas S."/>
            <person name="Wolfe K.H."/>
            <person name="Lopes M.R."/>
            <person name="Hittinger C.T."/>
            <person name="Goeker M."/>
            <person name="Salamov A.A."/>
            <person name="Wisecaver J.H."/>
            <person name="Long T.M."/>
            <person name="Calvey C.H."/>
            <person name="Aerts A.L."/>
            <person name="Barry K.W."/>
            <person name="Choi C."/>
            <person name="Clum A."/>
            <person name="Coughlan A.Y."/>
            <person name="Deshpande S."/>
            <person name="Douglass A.P."/>
            <person name="Hanson S.J."/>
            <person name="Klenk H.-P."/>
            <person name="LaButti K.M."/>
            <person name="Lapidus A."/>
            <person name="Lindquist E.A."/>
            <person name="Lipzen A.M."/>
            <person name="Meier-Kolthoff J.P."/>
            <person name="Ohm R.A."/>
            <person name="Otillar R.P."/>
            <person name="Pangilinan J.L."/>
            <person name="Peng Y."/>
            <person name="Rokas A."/>
            <person name="Rosa C.A."/>
            <person name="Scheuner C."/>
            <person name="Sibirny A.A."/>
            <person name="Slot J.C."/>
            <person name="Stielow J.B."/>
            <person name="Sun H."/>
            <person name="Kurtzman C.P."/>
            <person name="Blackwell M."/>
            <person name="Grigoriev I.V."/>
            <person name="Jeffries T.W."/>
        </authorList>
    </citation>
    <scope>NUCLEOTIDE SEQUENCE [LARGE SCALE GENOMIC DNA]</scope>
    <source>
        <strain evidence="9 10">NRRL Y-2026</strain>
    </source>
</reference>
<dbReference type="AlphaFoldDB" id="A0A1E3NF38"/>
<dbReference type="PANTHER" id="PTHR36206">
    <property type="entry name" value="ASPERCRYPTIN BIOSYNTHESIS CLUSTER-SPECIFIC TRANSCRIPTION REGULATOR ATNN-RELATED"/>
    <property type="match status" value="1"/>
</dbReference>